<dbReference type="Pfam" id="PF10536">
    <property type="entry name" value="PMD"/>
    <property type="match status" value="1"/>
</dbReference>
<evidence type="ECO:0000256" key="1">
    <source>
        <dbReference type="SAM" id="MobiDB-lite"/>
    </source>
</evidence>
<dbReference type="AlphaFoldDB" id="A0AAV1CBB2"/>
<feature type="compositionally biased region" description="Polar residues" evidence="1">
    <location>
        <begin position="60"/>
        <end position="74"/>
    </location>
</feature>
<feature type="domain" description="Aminotransferase-like plant mobile" evidence="2">
    <location>
        <begin position="130"/>
        <end position="290"/>
    </location>
</feature>
<organism evidence="3 4">
    <name type="scientific">Oldenlandia corymbosa var. corymbosa</name>
    <dbReference type="NCBI Taxonomy" id="529605"/>
    <lineage>
        <taxon>Eukaryota</taxon>
        <taxon>Viridiplantae</taxon>
        <taxon>Streptophyta</taxon>
        <taxon>Embryophyta</taxon>
        <taxon>Tracheophyta</taxon>
        <taxon>Spermatophyta</taxon>
        <taxon>Magnoliopsida</taxon>
        <taxon>eudicotyledons</taxon>
        <taxon>Gunneridae</taxon>
        <taxon>Pentapetalae</taxon>
        <taxon>asterids</taxon>
        <taxon>lamiids</taxon>
        <taxon>Gentianales</taxon>
        <taxon>Rubiaceae</taxon>
        <taxon>Rubioideae</taxon>
        <taxon>Spermacoceae</taxon>
        <taxon>Hedyotis-Oldenlandia complex</taxon>
        <taxon>Oldenlandia</taxon>
    </lineage>
</organism>
<accession>A0AAV1CBB2</accession>
<dbReference type="Proteomes" id="UP001161247">
    <property type="component" value="Chromosome 1"/>
</dbReference>
<gene>
    <name evidence="3" type="ORF">OLC1_LOCUS3662</name>
</gene>
<evidence type="ECO:0000313" key="3">
    <source>
        <dbReference type="EMBL" id="CAI9091843.1"/>
    </source>
</evidence>
<feature type="compositionally biased region" description="Acidic residues" evidence="1">
    <location>
        <begin position="1"/>
        <end position="59"/>
    </location>
</feature>
<name>A0AAV1CBB2_OLDCO</name>
<protein>
    <submittedName>
        <fullName evidence="3">OLC1v1026942C1</fullName>
    </submittedName>
</protein>
<proteinExistence type="predicted"/>
<feature type="region of interest" description="Disordered" evidence="1">
    <location>
        <begin position="1"/>
        <end position="84"/>
    </location>
</feature>
<dbReference type="EMBL" id="OX459118">
    <property type="protein sequence ID" value="CAI9091843.1"/>
    <property type="molecule type" value="Genomic_DNA"/>
</dbReference>
<evidence type="ECO:0000259" key="2">
    <source>
        <dbReference type="Pfam" id="PF10536"/>
    </source>
</evidence>
<keyword evidence="4" id="KW-1185">Reference proteome</keyword>
<sequence>MENVDYMEDDDIGGPNMEDDDHMEDDHVEDDDIGGPNMEDDDHMEDDHVEDDEFDDEDYTSISEQSAEDQSISEGSRESDEEVEDKFAINDRHIYRSQGKWDHIKVDKDEFQLTMWDRTTATIGKGTCFKNKIDAKKWWKYSKSKSKVVAHCVVGFTDQLSRLRDGDFLWTLYTPFIDVLPDFCKAGTHMYLCRTWIFCWAVREPYEPNQVLRQFWCKQARPEAPLIRDRDRWKAIHYGDLATGKAYDDWVLKQSKVQPHWNVREKKVVPHELVDPALGPQCTVDYMPWFQRRTVRFITDPTQYGTLAQGYHWTSSRERFYIRFMSLF</sequence>
<reference evidence="3" key="1">
    <citation type="submission" date="2023-03" db="EMBL/GenBank/DDBJ databases">
        <authorList>
            <person name="Julca I."/>
        </authorList>
    </citation>
    <scope>NUCLEOTIDE SEQUENCE</scope>
</reference>
<dbReference type="InterPro" id="IPR019557">
    <property type="entry name" value="AminoTfrase-like_pln_mobile"/>
</dbReference>
<evidence type="ECO:0000313" key="4">
    <source>
        <dbReference type="Proteomes" id="UP001161247"/>
    </source>
</evidence>